<gene>
    <name evidence="2" type="primary">42</name>
    <name evidence="2" type="ORF">PBI_WALRUS_42</name>
</gene>
<feature type="domain" description="HTH cro/C1-type" evidence="1">
    <location>
        <begin position="42"/>
        <end position="84"/>
    </location>
</feature>
<dbReference type="InterPro" id="IPR001387">
    <property type="entry name" value="Cro/C1-type_HTH"/>
</dbReference>
<dbReference type="InterPro" id="IPR010982">
    <property type="entry name" value="Lambda_DNA-bd_dom_sf"/>
</dbReference>
<dbReference type="Pfam" id="PF08667">
    <property type="entry name" value="BetR"/>
    <property type="match status" value="1"/>
</dbReference>
<sequence>MTCFKKCTTVIRMSHPPRAQIGSATVAANVRAELARRQVAAQQLAEGIGLSRVTLSRRLNGHAPWTIDEIAATAEFLNVPVESLIGAEPKAVPA</sequence>
<dbReference type="GeneID" id="65119466"/>
<reference evidence="3" key="1">
    <citation type="submission" date="2019-02" db="EMBL/GenBank/DDBJ databases">
        <authorList>
            <person name="Montgomery M.T."/>
            <person name="Garlena R.A."/>
            <person name="Russell D.A."/>
            <person name="Pope W.H."/>
            <person name="Jacobs-Sera D."/>
            <person name="Hatfull G.F."/>
        </authorList>
    </citation>
    <scope>NUCLEOTIDE SEQUENCE [LARGE SCALE GENOMIC DNA]</scope>
</reference>
<dbReference type="Gene3D" id="1.10.260.40">
    <property type="entry name" value="lambda repressor-like DNA-binding domains"/>
    <property type="match status" value="1"/>
</dbReference>
<evidence type="ECO:0000259" key="1">
    <source>
        <dbReference type="PROSITE" id="PS50943"/>
    </source>
</evidence>
<dbReference type="PROSITE" id="PS50943">
    <property type="entry name" value="HTH_CROC1"/>
    <property type="match status" value="1"/>
</dbReference>
<evidence type="ECO:0000313" key="3">
    <source>
        <dbReference type="Proteomes" id="UP000293379"/>
    </source>
</evidence>
<protein>
    <submittedName>
        <fullName evidence="2">Helix-turn-helix DNA binding protein</fullName>
    </submittedName>
</protein>
<dbReference type="Proteomes" id="UP000293379">
    <property type="component" value="Segment"/>
</dbReference>
<dbReference type="CDD" id="cd00093">
    <property type="entry name" value="HTH_XRE"/>
    <property type="match status" value="1"/>
</dbReference>
<evidence type="ECO:0000313" key="2">
    <source>
        <dbReference type="EMBL" id="QBG78433.1"/>
    </source>
</evidence>
<dbReference type="InterPro" id="IPR013975">
    <property type="entry name" value="Tscrpt_reg_BetR_N"/>
</dbReference>
<keyword evidence="3" id="KW-1185">Reference proteome</keyword>
<dbReference type="RefSeq" id="YP_010101692.1">
    <property type="nucleotide sequence ID" value="NC_055792.1"/>
</dbReference>
<dbReference type="EMBL" id="MK501729">
    <property type="protein sequence ID" value="QBG78433.1"/>
    <property type="molecule type" value="Genomic_DNA"/>
</dbReference>
<dbReference type="SUPFAM" id="SSF47413">
    <property type="entry name" value="lambda repressor-like DNA-binding domains"/>
    <property type="match status" value="1"/>
</dbReference>
<name>A0A481S2C3_9CAUD</name>
<proteinExistence type="predicted"/>
<dbReference type="KEGG" id="vg:65119466"/>
<dbReference type="GO" id="GO:0003677">
    <property type="term" value="F:DNA binding"/>
    <property type="evidence" value="ECO:0007669"/>
    <property type="project" value="InterPro"/>
</dbReference>
<organism evidence="2 3">
    <name type="scientific">Gordonia phage Walrus</name>
    <dbReference type="NCBI Taxonomy" id="2517927"/>
    <lineage>
        <taxon>Viruses</taxon>
        <taxon>Duplodnaviria</taxon>
        <taxon>Heunggongvirae</taxon>
        <taxon>Uroviricota</taxon>
        <taxon>Caudoviricetes</taxon>
        <taxon>Jujuvirus</taxon>
        <taxon>Jujuvirus walrus</taxon>
    </lineage>
</organism>
<dbReference type="SMART" id="SM00530">
    <property type="entry name" value="HTH_XRE"/>
    <property type="match status" value="1"/>
</dbReference>
<accession>A0A481S2C3</accession>